<organism evidence="1 2">
    <name type="scientific">Haloactinomyces albus</name>
    <dbReference type="NCBI Taxonomy" id="1352928"/>
    <lineage>
        <taxon>Bacteria</taxon>
        <taxon>Bacillati</taxon>
        <taxon>Actinomycetota</taxon>
        <taxon>Actinomycetes</taxon>
        <taxon>Actinopolysporales</taxon>
        <taxon>Actinopolysporaceae</taxon>
        <taxon>Haloactinomyces</taxon>
    </lineage>
</organism>
<evidence type="ECO:0000313" key="1">
    <source>
        <dbReference type="EMBL" id="MDR7302343.1"/>
    </source>
</evidence>
<name>A0AAE3ZCE0_9ACTN</name>
<gene>
    <name evidence="1" type="ORF">JOF55_002524</name>
</gene>
<sequence>MGSLSNLAERFGGKDELRSALNDLARHLYNVA</sequence>
<evidence type="ECO:0000313" key="2">
    <source>
        <dbReference type="Proteomes" id="UP001180845"/>
    </source>
</evidence>
<protein>
    <submittedName>
        <fullName evidence="1">Uncharacterized protein</fullName>
    </submittedName>
</protein>
<reference evidence="1" key="1">
    <citation type="submission" date="2023-07" db="EMBL/GenBank/DDBJ databases">
        <title>Sequencing the genomes of 1000 actinobacteria strains.</title>
        <authorList>
            <person name="Klenk H.-P."/>
        </authorList>
    </citation>
    <scope>NUCLEOTIDE SEQUENCE</scope>
    <source>
        <strain evidence="1">DSM 45977</strain>
    </source>
</reference>
<keyword evidence="2" id="KW-1185">Reference proteome</keyword>
<proteinExistence type="predicted"/>
<dbReference type="EMBL" id="JAVDXW010000001">
    <property type="protein sequence ID" value="MDR7302343.1"/>
    <property type="molecule type" value="Genomic_DNA"/>
</dbReference>
<comment type="caution">
    <text evidence="1">The sequence shown here is derived from an EMBL/GenBank/DDBJ whole genome shotgun (WGS) entry which is preliminary data.</text>
</comment>
<accession>A0AAE3ZCE0</accession>
<dbReference type="AlphaFoldDB" id="A0AAE3ZCE0"/>
<dbReference type="Proteomes" id="UP001180845">
    <property type="component" value="Unassembled WGS sequence"/>
</dbReference>